<dbReference type="PANTHER" id="PTHR43236:SF2">
    <property type="entry name" value="BLL0069 PROTEIN"/>
    <property type="match status" value="1"/>
</dbReference>
<gene>
    <name evidence="2" type="ORF">HMPREF9460_01346</name>
</gene>
<dbReference type="PANTHER" id="PTHR43236">
    <property type="entry name" value="ANTITOXIN HIGA1"/>
    <property type="match status" value="1"/>
</dbReference>
<proteinExistence type="predicted"/>
<evidence type="ECO:0000259" key="1">
    <source>
        <dbReference type="Pfam" id="PF06114"/>
    </source>
</evidence>
<evidence type="ECO:0000313" key="2">
    <source>
        <dbReference type="EMBL" id="KGF56144.1"/>
    </source>
</evidence>
<dbReference type="InterPro" id="IPR052345">
    <property type="entry name" value="Rad_response_metalloprotease"/>
</dbReference>
<comment type="caution">
    <text evidence="2">The sequence shown here is derived from an EMBL/GenBank/DDBJ whole genome shotgun (WGS) entry which is preliminary data.</text>
</comment>
<dbReference type="Gene3D" id="1.10.10.2910">
    <property type="match status" value="1"/>
</dbReference>
<dbReference type="InterPro" id="IPR010359">
    <property type="entry name" value="IrrE_HExxH"/>
</dbReference>
<dbReference type="EMBL" id="ADLO01000047">
    <property type="protein sequence ID" value="KGF56144.1"/>
    <property type="molecule type" value="Genomic_DNA"/>
</dbReference>
<protein>
    <recommendedName>
        <fullName evidence="1">IrrE N-terminal-like domain-containing protein</fullName>
    </recommendedName>
</protein>
<sequence length="343" mass="38701">MSSKIIKYHRAFNASQTLLDITGIDEFPLNFDDLFSKKKRAPILVSSMKDYNAWVFSKHPSQWDPVFVLDAKCFYYPDRDTYMILYNEARPETRIRFSLTHELGHIVLGHLNNERTEISRGGVDDPTYYALEGAANTFAGNLLAPPILIDDFLAGAEFDVERISTRFNISPSAAKDYRAEDYRYWKTLNPSKHEKAILKRCHPGLHKQVCIECGAAFEIEGALFCPICGANSSSICYRGKDDAGMIYSGAELKESGQAKECLQCKNEEHLADAEFCMICGKPVINRCTSAIDQSVSSECWQCSHNEPLPGNARYCPYCGSKTTFYEQGVLFAYNDDDVLPFPF</sequence>
<dbReference type="eggNOG" id="COG2856">
    <property type="taxonomic scope" value="Bacteria"/>
</dbReference>
<dbReference type="AlphaFoldDB" id="A0A096DF46"/>
<dbReference type="Pfam" id="PF06114">
    <property type="entry name" value="Peptidase_M78"/>
    <property type="match status" value="1"/>
</dbReference>
<keyword evidence="3" id="KW-1185">Reference proteome</keyword>
<evidence type="ECO:0000313" key="3">
    <source>
        <dbReference type="Proteomes" id="UP000029585"/>
    </source>
</evidence>
<dbReference type="RefSeq" id="WP_080744429.1">
    <property type="nucleotide sequence ID" value="NZ_KN174162.1"/>
</dbReference>
<feature type="domain" description="IrrE N-terminal-like" evidence="1">
    <location>
        <begin position="74"/>
        <end position="174"/>
    </location>
</feature>
<reference evidence="2 3" key="1">
    <citation type="submission" date="2011-08" db="EMBL/GenBank/DDBJ databases">
        <title>The Genome Sequence of Clostridium orbiscindens 1_3_50AFAA.</title>
        <authorList>
            <consortium name="The Broad Institute Genome Sequencing Platform"/>
            <person name="Earl A."/>
            <person name="Ward D."/>
            <person name="Feldgarden M."/>
            <person name="Gevers D."/>
            <person name="Daigneault M."/>
            <person name="Strauss J."/>
            <person name="Allen-Vercoe E."/>
            <person name="Young S.K."/>
            <person name="Zeng Q."/>
            <person name="Gargeya S."/>
            <person name="Fitzgerald M."/>
            <person name="Haas B."/>
            <person name="Abouelleil A."/>
            <person name="Alvarado L."/>
            <person name="Arachchi H.M."/>
            <person name="Berlin A."/>
            <person name="Brown A."/>
            <person name="Chapman S.B."/>
            <person name="Chen Z."/>
            <person name="Dunbar C."/>
            <person name="Freedman E."/>
            <person name="Gearin G."/>
            <person name="Gellesch M."/>
            <person name="Goldberg J."/>
            <person name="Griggs A."/>
            <person name="Gujja S."/>
            <person name="Heiman D."/>
            <person name="Howarth C."/>
            <person name="Larson L."/>
            <person name="Lui A."/>
            <person name="MacDonald P.J.P."/>
            <person name="Montmayeur A."/>
            <person name="Murphy C."/>
            <person name="Neiman D."/>
            <person name="Pearson M."/>
            <person name="Priest M."/>
            <person name="Roberts A."/>
            <person name="Saif S."/>
            <person name="Shea T."/>
            <person name="Shenoy N."/>
            <person name="Sisk P."/>
            <person name="Stolte C."/>
            <person name="Sykes S."/>
            <person name="Wortman J."/>
            <person name="Nusbaum C."/>
            <person name="Birren B."/>
        </authorList>
    </citation>
    <scope>NUCLEOTIDE SEQUENCE [LARGE SCALE GENOMIC DNA]</scope>
    <source>
        <strain evidence="2 3">1_3_50AFAA</strain>
    </source>
</reference>
<organism evidence="2 3">
    <name type="scientific">Flavonifractor plautii 1_3_50AFAA</name>
    <dbReference type="NCBI Taxonomy" id="742738"/>
    <lineage>
        <taxon>Bacteria</taxon>
        <taxon>Bacillati</taxon>
        <taxon>Bacillota</taxon>
        <taxon>Clostridia</taxon>
        <taxon>Eubacteriales</taxon>
        <taxon>Oscillospiraceae</taxon>
        <taxon>Flavonifractor</taxon>
    </lineage>
</organism>
<accession>A0A096DF46</accession>
<name>A0A096DF46_FLAPL</name>
<dbReference type="Proteomes" id="UP000029585">
    <property type="component" value="Unassembled WGS sequence"/>
</dbReference>
<dbReference type="HOGENOM" id="CLU_768843_0_0_9"/>
<dbReference type="eggNOG" id="COG1592">
    <property type="taxonomic scope" value="Bacteria"/>
</dbReference>